<feature type="transmembrane region" description="Helical" evidence="3">
    <location>
        <begin position="188"/>
        <end position="211"/>
    </location>
</feature>
<keyword evidence="3" id="KW-1133">Transmembrane helix</keyword>
<keyword evidence="3" id="KW-0472">Membrane</keyword>
<feature type="transmembrane region" description="Helical" evidence="3">
    <location>
        <begin position="59"/>
        <end position="78"/>
    </location>
</feature>
<accession>A0A5C5FTQ9</accession>
<feature type="transmembrane region" description="Helical" evidence="3">
    <location>
        <begin position="155"/>
        <end position="176"/>
    </location>
</feature>
<sequence>MRALRVFASELGLHHVRDSHAPRDIILICLSRFTRLLGFGAVAPVLLIFLRAIDIPERAVGFFLTATLLGDVVLSLFVTQTADLLGRRRMLALGSALMCASGVAFYLSHSFVVLLVAAIVGIISPTGNETGPFAALEQAMLSQLTEQDGRVSLLMWYQVIGYAGMGTGSVLTSIMVSSLNRAGKPPLVAYKAIFLLYAVAAAVKIVLSLALSAHSELDHPPVPPKTTSTASTASAEGDGERQPLLQHQTASSTASAVLDPPQELPPTPTPLPIARLVVLCAIFSLDAFASSLGPGSFIAYFLRETFSAPVALIASIFSVASVTTCVSQLAAGSISKRLGVVKTMVATHIPAQLFTIALGLAPTLPLALTFLLARACIASMDASVRGAFLSAVVPRSSRTKFLGIVDVCKTLASTPGPTLSLGLASMGHIRIAFVLMGSIKIICESAWIGRCLASHASSSRARLRLCATPSSHARHRASATPR</sequence>
<evidence type="ECO:0000313" key="5">
    <source>
        <dbReference type="EMBL" id="TNY19364.1"/>
    </source>
</evidence>
<dbReference type="PANTHER" id="PTHR23520:SF5">
    <property type="entry name" value="TRANSPORTER, PUTATIVE (AFU_ORTHOLOGUE AFUA_3G04000)-RELATED"/>
    <property type="match status" value="1"/>
</dbReference>
<dbReference type="Pfam" id="PF07690">
    <property type="entry name" value="MFS_1"/>
    <property type="match status" value="2"/>
</dbReference>
<comment type="caution">
    <text evidence="5">The sequence shown here is derived from an EMBL/GenBank/DDBJ whole genome shotgun (WGS) entry which is preliminary data.</text>
</comment>
<dbReference type="InterPro" id="IPR020846">
    <property type="entry name" value="MFS_dom"/>
</dbReference>
<dbReference type="InterPro" id="IPR011701">
    <property type="entry name" value="MFS"/>
</dbReference>
<keyword evidence="6" id="KW-1185">Reference proteome</keyword>
<feature type="transmembrane region" description="Helical" evidence="3">
    <location>
        <begin position="351"/>
        <end position="373"/>
    </location>
</feature>
<dbReference type="EMBL" id="SOZI01000098">
    <property type="protein sequence ID" value="TNY19364.1"/>
    <property type="molecule type" value="Genomic_DNA"/>
</dbReference>
<feature type="transmembrane region" description="Helical" evidence="3">
    <location>
        <begin position="309"/>
        <end position="331"/>
    </location>
</feature>
<comment type="subcellular location">
    <subcellularLocation>
        <location evidence="1">Membrane</location>
        <topology evidence="1">Multi-pass membrane protein</topology>
    </subcellularLocation>
</comment>
<evidence type="ECO:0000259" key="4">
    <source>
        <dbReference type="PROSITE" id="PS50850"/>
    </source>
</evidence>
<feature type="domain" description="Major facilitator superfamily (MFS) profile" evidence="4">
    <location>
        <begin position="24"/>
        <end position="455"/>
    </location>
</feature>
<name>A0A5C5FTQ9_9BASI</name>
<feature type="transmembrane region" description="Helical" evidence="3">
    <location>
        <begin position="33"/>
        <end position="53"/>
    </location>
</feature>
<dbReference type="PROSITE" id="PS50850">
    <property type="entry name" value="MFS"/>
    <property type="match status" value="1"/>
</dbReference>
<feature type="region of interest" description="Disordered" evidence="2">
    <location>
        <begin position="218"/>
        <end position="246"/>
    </location>
</feature>
<feature type="compositionally biased region" description="Low complexity" evidence="2">
    <location>
        <begin position="226"/>
        <end position="235"/>
    </location>
</feature>
<evidence type="ECO:0000256" key="3">
    <source>
        <dbReference type="SAM" id="Phobius"/>
    </source>
</evidence>
<dbReference type="InterPro" id="IPR036259">
    <property type="entry name" value="MFS_trans_sf"/>
</dbReference>
<dbReference type="STRING" id="5288.A0A5C5FTQ9"/>
<keyword evidence="3" id="KW-0812">Transmembrane</keyword>
<evidence type="ECO:0000313" key="6">
    <source>
        <dbReference type="Proteomes" id="UP000311382"/>
    </source>
</evidence>
<dbReference type="Gene3D" id="1.20.1250.20">
    <property type="entry name" value="MFS general substrate transporter like domains"/>
    <property type="match status" value="2"/>
</dbReference>
<dbReference type="GO" id="GO:0022857">
    <property type="term" value="F:transmembrane transporter activity"/>
    <property type="evidence" value="ECO:0007669"/>
    <property type="project" value="InterPro"/>
</dbReference>
<proteinExistence type="predicted"/>
<dbReference type="AlphaFoldDB" id="A0A5C5FTQ9"/>
<feature type="transmembrane region" description="Helical" evidence="3">
    <location>
        <begin position="90"/>
        <end position="123"/>
    </location>
</feature>
<dbReference type="SUPFAM" id="SSF103473">
    <property type="entry name" value="MFS general substrate transporter"/>
    <property type="match status" value="1"/>
</dbReference>
<protein>
    <submittedName>
        <fullName evidence="5">Putative MFS transporter</fullName>
    </submittedName>
</protein>
<dbReference type="PANTHER" id="PTHR23520">
    <property type="entry name" value="TRANSPORTER, PUTATIVE (AFU_ORTHOLOGUE AFUA_3G04000)-RELATED"/>
    <property type="match status" value="1"/>
</dbReference>
<dbReference type="GO" id="GO:0016020">
    <property type="term" value="C:membrane"/>
    <property type="evidence" value="ECO:0007669"/>
    <property type="project" value="UniProtKB-SubCell"/>
</dbReference>
<feature type="transmembrane region" description="Helical" evidence="3">
    <location>
        <begin position="273"/>
        <end position="302"/>
    </location>
</feature>
<evidence type="ECO:0000256" key="1">
    <source>
        <dbReference type="ARBA" id="ARBA00004141"/>
    </source>
</evidence>
<dbReference type="Proteomes" id="UP000311382">
    <property type="component" value="Unassembled WGS sequence"/>
</dbReference>
<organism evidence="5 6">
    <name type="scientific">Rhodotorula diobovata</name>
    <dbReference type="NCBI Taxonomy" id="5288"/>
    <lineage>
        <taxon>Eukaryota</taxon>
        <taxon>Fungi</taxon>
        <taxon>Dikarya</taxon>
        <taxon>Basidiomycota</taxon>
        <taxon>Pucciniomycotina</taxon>
        <taxon>Microbotryomycetes</taxon>
        <taxon>Sporidiobolales</taxon>
        <taxon>Sporidiobolaceae</taxon>
        <taxon>Rhodotorula</taxon>
    </lineage>
</organism>
<gene>
    <name evidence="5" type="ORF">DMC30DRAFT_366687</name>
</gene>
<evidence type="ECO:0000256" key="2">
    <source>
        <dbReference type="SAM" id="MobiDB-lite"/>
    </source>
</evidence>
<reference evidence="5 6" key="1">
    <citation type="submission" date="2019-03" db="EMBL/GenBank/DDBJ databases">
        <title>Rhodosporidium diobovatum UCD-FST 08-225 genome sequencing, assembly, and annotation.</title>
        <authorList>
            <person name="Fakankun I.U."/>
            <person name="Fristensky B."/>
            <person name="Levin D.B."/>
        </authorList>
    </citation>
    <scope>NUCLEOTIDE SEQUENCE [LARGE SCALE GENOMIC DNA]</scope>
    <source>
        <strain evidence="5 6">UCD-FST 08-225</strain>
    </source>
</reference>
<dbReference type="OrthoDB" id="10027823at2759"/>